<name>A0AAE0KV69_9CHLO</name>
<keyword evidence="3" id="KW-1185">Reference proteome</keyword>
<accession>A0AAE0KV69</accession>
<feature type="compositionally biased region" description="Pro residues" evidence="1">
    <location>
        <begin position="80"/>
        <end position="100"/>
    </location>
</feature>
<gene>
    <name evidence="2" type="ORF">CYMTET_29411</name>
</gene>
<protein>
    <submittedName>
        <fullName evidence="2">Uncharacterized protein</fullName>
    </submittedName>
</protein>
<dbReference type="EMBL" id="LGRX02016727">
    <property type="protein sequence ID" value="KAK3261695.1"/>
    <property type="molecule type" value="Genomic_DNA"/>
</dbReference>
<feature type="region of interest" description="Disordered" evidence="1">
    <location>
        <begin position="141"/>
        <end position="163"/>
    </location>
</feature>
<feature type="region of interest" description="Disordered" evidence="1">
    <location>
        <begin position="80"/>
        <end position="101"/>
    </location>
</feature>
<evidence type="ECO:0000313" key="2">
    <source>
        <dbReference type="EMBL" id="KAK3261695.1"/>
    </source>
</evidence>
<sequence>MFLGVDGITSLVHYIFWGIFLTSDPSTSSSSKAHSFPPPPPHLPLHLSSHRFFHFFHSLHRHYAPSFSFAPLPAPVIPPTPLPPPPLPPPPSPLATPTPPHHFQEQVITRQPPLPKRIRMMEMQELIYLSKVTVDEAVRQTTTEDEEDDDNLTSHDVESYSEGEDHECATRVCSQRLQKLKRDKSEINTLKNSKVQLRKYQIAPLSAYRVELPVAGNTGLQYGPQQYMSPMDRQLQ</sequence>
<evidence type="ECO:0000313" key="3">
    <source>
        <dbReference type="Proteomes" id="UP001190700"/>
    </source>
</evidence>
<organism evidence="2 3">
    <name type="scientific">Cymbomonas tetramitiformis</name>
    <dbReference type="NCBI Taxonomy" id="36881"/>
    <lineage>
        <taxon>Eukaryota</taxon>
        <taxon>Viridiplantae</taxon>
        <taxon>Chlorophyta</taxon>
        <taxon>Pyramimonadophyceae</taxon>
        <taxon>Pyramimonadales</taxon>
        <taxon>Pyramimonadaceae</taxon>
        <taxon>Cymbomonas</taxon>
    </lineage>
</organism>
<dbReference type="Proteomes" id="UP001190700">
    <property type="component" value="Unassembled WGS sequence"/>
</dbReference>
<proteinExistence type="predicted"/>
<comment type="caution">
    <text evidence="2">The sequence shown here is derived from an EMBL/GenBank/DDBJ whole genome shotgun (WGS) entry which is preliminary data.</text>
</comment>
<dbReference type="AlphaFoldDB" id="A0AAE0KV69"/>
<evidence type="ECO:0000256" key="1">
    <source>
        <dbReference type="SAM" id="MobiDB-lite"/>
    </source>
</evidence>
<reference evidence="2 3" key="1">
    <citation type="journal article" date="2015" name="Genome Biol. Evol.">
        <title>Comparative Genomics of a Bacterivorous Green Alga Reveals Evolutionary Causalities and Consequences of Phago-Mixotrophic Mode of Nutrition.</title>
        <authorList>
            <person name="Burns J.A."/>
            <person name="Paasch A."/>
            <person name="Narechania A."/>
            <person name="Kim E."/>
        </authorList>
    </citation>
    <scope>NUCLEOTIDE SEQUENCE [LARGE SCALE GENOMIC DNA]</scope>
    <source>
        <strain evidence="2 3">PLY_AMNH</strain>
    </source>
</reference>